<keyword evidence="3" id="KW-0963">Cytoplasm</keyword>
<name>A0ABX0HBV6_9BACT</name>
<dbReference type="Proteomes" id="UP000649799">
    <property type="component" value="Unassembled WGS sequence"/>
</dbReference>
<keyword evidence="6" id="KW-1185">Reference proteome</keyword>
<dbReference type="RefSeq" id="WP_166150731.1">
    <property type="nucleotide sequence ID" value="NZ_JAANYN010000012.1"/>
</dbReference>
<evidence type="ECO:0000256" key="1">
    <source>
        <dbReference type="ARBA" id="ARBA00006975"/>
    </source>
</evidence>
<evidence type="ECO:0000256" key="3">
    <source>
        <dbReference type="HAMAP-Rule" id="MF_00580"/>
    </source>
</evidence>
<dbReference type="EMBL" id="JAANYN010000012">
    <property type="protein sequence ID" value="NHE59384.1"/>
    <property type="molecule type" value="Genomic_DNA"/>
</dbReference>
<dbReference type="InterPro" id="IPR020818">
    <property type="entry name" value="Chaperonin_GroES"/>
</dbReference>
<comment type="caution">
    <text evidence="5">The sequence shown here is derived from an EMBL/GenBank/DDBJ whole genome shotgun (WGS) entry which is preliminary data.</text>
</comment>
<keyword evidence="2 3" id="KW-0143">Chaperone</keyword>
<organism evidence="5 6">
    <name type="scientific">Cyclobacterium plantarum</name>
    <dbReference type="NCBI Taxonomy" id="2716263"/>
    <lineage>
        <taxon>Bacteria</taxon>
        <taxon>Pseudomonadati</taxon>
        <taxon>Bacteroidota</taxon>
        <taxon>Cytophagia</taxon>
        <taxon>Cytophagales</taxon>
        <taxon>Cyclobacteriaceae</taxon>
        <taxon>Cyclobacterium</taxon>
    </lineage>
</organism>
<comment type="subunit">
    <text evidence="3">Heptamer of 7 subunits arranged in a ring. Interacts with the chaperonin GroEL.</text>
</comment>
<dbReference type="HAMAP" id="MF_00580">
    <property type="entry name" value="CH10"/>
    <property type="match status" value="1"/>
</dbReference>
<evidence type="ECO:0000256" key="2">
    <source>
        <dbReference type="ARBA" id="ARBA00023186"/>
    </source>
</evidence>
<dbReference type="PANTHER" id="PTHR10772">
    <property type="entry name" value="10 KDA HEAT SHOCK PROTEIN"/>
    <property type="match status" value="1"/>
</dbReference>
<dbReference type="PRINTS" id="PR00297">
    <property type="entry name" value="CHAPERONIN10"/>
</dbReference>
<dbReference type="NCBIfam" id="NF001533">
    <property type="entry name" value="PRK00364.2-4"/>
    <property type="match status" value="1"/>
</dbReference>
<dbReference type="CDD" id="cd00320">
    <property type="entry name" value="cpn10"/>
    <property type="match status" value="1"/>
</dbReference>
<dbReference type="NCBIfam" id="NF001531">
    <property type="entry name" value="PRK00364.2-2"/>
    <property type="match status" value="1"/>
</dbReference>
<comment type="function">
    <text evidence="3 4">Together with the chaperonin GroEL, plays an essential role in assisting protein folding. The GroEL-GroES system forms a nano-cage that allows encapsulation of the non-native substrate proteins and provides a physical environment optimized to promote and accelerate protein folding. GroES binds to the apical surface of the GroEL ring, thereby capping the opening of the GroEL channel.</text>
</comment>
<protein>
    <recommendedName>
        <fullName evidence="3">Co-chaperonin GroES</fullName>
    </recommendedName>
    <alternativeName>
        <fullName evidence="3">10 kDa chaperonin</fullName>
    </alternativeName>
    <alternativeName>
        <fullName evidence="3">Chaperonin-10</fullName>
        <shortName evidence="3">Cpn10</shortName>
    </alternativeName>
</protein>
<dbReference type="SMART" id="SM00883">
    <property type="entry name" value="Cpn10"/>
    <property type="match status" value="1"/>
</dbReference>
<evidence type="ECO:0000313" key="6">
    <source>
        <dbReference type="Proteomes" id="UP000649799"/>
    </source>
</evidence>
<comment type="similarity">
    <text evidence="1 3 4">Belongs to the GroES chaperonin family.</text>
</comment>
<proteinExistence type="inferred from homology"/>
<evidence type="ECO:0000313" key="5">
    <source>
        <dbReference type="EMBL" id="NHE59384.1"/>
    </source>
</evidence>
<accession>A0ABX0HBV6</accession>
<dbReference type="InterPro" id="IPR011032">
    <property type="entry name" value="GroES-like_sf"/>
</dbReference>
<dbReference type="Pfam" id="PF00166">
    <property type="entry name" value="Cpn10"/>
    <property type="match status" value="1"/>
</dbReference>
<gene>
    <name evidence="3" type="primary">groES</name>
    <name evidence="3" type="synonym">groS</name>
    <name evidence="5" type="ORF">G9Q97_21440</name>
</gene>
<dbReference type="PANTHER" id="PTHR10772:SF58">
    <property type="entry name" value="CO-CHAPERONIN GROES"/>
    <property type="match status" value="1"/>
</dbReference>
<evidence type="ECO:0000256" key="4">
    <source>
        <dbReference type="RuleBase" id="RU000535"/>
    </source>
</evidence>
<dbReference type="InterPro" id="IPR037124">
    <property type="entry name" value="Chaperonin_GroES_sf"/>
</dbReference>
<dbReference type="InterPro" id="IPR018369">
    <property type="entry name" value="Chaprnonin_Cpn10_CS"/>
</dbReference>
<dbReference type="SUPFAM" id="SSF50129">
    <property type="entry name" value="GroES-like"/>
    <property type="match status" value="1"/>
</dbReference>
<dbReference type="Gene3D" id="2.30.33.40">
    <property type="entry name" value="GroES chaperonin"/>
    <property type="match status" value="1"/>
</dbReference>
<reference evidence="5 6" key="1">
    <citation type="submission" date="2020-03" db="EMBL/GenBank/DDBJ databases">
        <title>Cyclobacterium plantarum sp. nov., a marine bacterium isolated from a coastal-marine wetland.</title>
        <authorList>
            <person name="Sanchez-Porro C."/>
            <person name="Ventosa A."/>
            <person name="Amoozegar M."/>
        </authorList>
    </citation>
    <scope>NUCLEOTIDE SEQUENCE [LARGE SCALE GENOMIC DNA]</scope>
    <source>
        <strain evidence="5 6">GBPx2</strain>
    </source>
</reference>
<comment type="subcellular location">
    <subcellularLocation>
        <location evidence="3">Cytoplasm</location>
    </subcellularLocation>
</comment>
<dbReference type="PROSITE" id="PS00681">
    <property type="entry name" value="CHAPERONINS_CPN10"/>
    <property type="match status" value="1"/>
</dbReference>
<sequence>MSKVNIQPLADRVLVEPAAAEEKTASGLYIPDTAKEKPQKGTVVAVGSGKKDEPLTVKVGDTVLYGKYAGTELSVEGADYLIMREADIFAIL</sequence>